<keyword evidence="3" id="KW-1185">Reference proteome</keyword>
<name>A0A4R6UZS2_9ACTN</name>
<reference evidence="2 3" key="1">
    <citation type="submission" date="2019-03" db="EMBL/GenBank/DDBJ databases">
        <title>Genomic Encyclopedia of Type Strains, Phase IV (KMG-IV): sequencing the most valuable type-strain genomes for metagenomic binning, comparative biology and taxonomic classification.</title>
        <authorList>
            <person name="Goeker M."/>
        </authorList>
    </citation>
    <scope>NUCLEOTIDE SEQUENCE [LARGE SCALE GENOMIC DNA]</scope>
    <source>
        <strain evidence="2 3">DSM 46770</strain>
    </source>
</reference>
<feature type="domain" description="DUF397" evidence="1">
    <location>
        <begin position="6"/>
        <end position="55"/>
    </location>
</feature>
<evidence type="ECO:0000313" key="3">
    <source>
        <dbReference type="Proteomes" id="UP000295281"/>
    </source>
</evidence>
<dbReference type="AlphaFoldDB" id="A0A4R6UZS2"/>
<comment type="caution">
    <text evidence="2">The sequence shown here is derived from an EMBL/GenBank/DDBJ whole genome shotgun (WGS) entry which is preliminary data.</text>
</comment>
<accession>A0A4R6UZS2</accession>
<evidence type="ECO:0000313" key="2">
    <source>
        <dbReference type="EMBL" id="TDQ53116.1"/>
    </source>
</evidence>
<dbReference type="Pfam" id="PF04149">
    <property type="entry name" value="DUF397"/>
    <property type="match status" value="1"/>
</dbReference>
<dbReference type="InterPro" id="IPR007278">
    <property type="entry name" value="DUF397"/>
</dbReference>
<organism evidence="2 3">
    <name type="scientific">Actinorugispora endophytica</name>
    <dbReference type="NCBI Taxonomy" id="1605990"/>
    <lineage>
        <taxon>Bacteria</taxon>
        <taxon>Bacillati</taxon>
        <taxon>Actinomycetota</taxon>
        <taxon>Actinomycetes</taxon>
        <taxon>Streptosporangiales</taxon>
        <taxon>Nocardiopsidaceae</taxon>
        <taxon>Actinorugispora</taxon>
    </lineage>
</organism>
<dbReference type="RefSeq" id="WP_133741210.1">
    <property type="nucleotide sequence ID" value="NZ_SNYN01000005.1"/>
</dbReference>
<sequence length="66" mass="7065">MNEPMFRKSSYSGSGNDCVEVADVPGASVVRDTRNRDEATLLFPSAEWRAFLTAVASTAINADTAP</sequence>
<proteinExistence type="predicted"/>
<protein>
    <submittedName>
        <fullName evidence="2">Uncharacterized protein DUF397</fullName>
    </submittedName>
</protein>
<dbReference type="OrthoDB" id="4330022at2"/>
<dbReference type="Proteomes" id="UP000295281">
    <property type="component" value="Unassembled WGS sequence"/>
</dbReference>
<evidence type="ECO:0000259" key="1">
    <source>
        <dbReference type="Pfam" id="PF04149"/>
    </source>
</evidence>
<gene>
    <name evidence="2" type="ORF">EV190_105238</name>
</gene>
<dbReference type="EMBL" id="SNYN01000005">
    <property type="protein sequence ID" value="TDQ53116.1"/>
    <property type="molecule type" value="Genomic_DNA"/>
</dbReference>